<evidence type="ECO:0000313" key="3">
    <source>
        <dbReference type="Proteomes" id="UP001525379"/>
    </source>
</evidence>
<dbReference type="PANTHER" id="PTHR43603:SF1">
    <property type="entry name" value="ZINC-REGULATED GTPASE METALLOPROTEIN ACTIVATOR 1"/>
    <property type="match status" value="1"/>
</dbReference>
<protein>
    <submittedName>
        <fullName evidence="2">GTP-binding protein</fullName>
    </submittedName>
</protein>
<comment type="caution">
    <text evidence="2">The sequence shown here is derived from an EMBL/GenBank/DDBJ whole genome shotgun (WGS) entry which is preliminary data.</text>
</comment>
<name>A0ABT2HXN6_9MICO</name>
<proteinExistence type="predicted"/>
<organism evidence="2 3">
    <name type="scientific">Pseudoclavibacter albus</name>
    <dbReference type="NCBI Taxonomy" id="272241"/>
    <lineage>
        <taxon>Bacteria</taxon>
        <taxon>Bacillati</taxon>
        <taxon>Actinomycetota</taxon>
        <taxon>Actinomycetes</taxon>
        <taxon>Micrococcales</taxon>
        <taxon>Microbacteriaceae</taxon>
        <taxon>Pseudoclavibacter</taxon>
    </lineage>
</organism>
<dbReference type="InterPro" id="IPR011629">
    <property type="entry name" value="CobW-like_C"/>
</dbReference>
<sequence length="395" mass="42670">MLSQRSHLPNPLAERRAHSAVLVFGRDRMLRTRLAQELAETIGADHLAAQAVTEPCAEVGERVDLDGSATALARSLDEALERHDTNAPRTLVIDVDERLRPLDIVGLFTRHDPLADAQPARAMNPDAAEAPDARVELARIITVTTPAAVARAIADEDYLPVTGHHGDALHAQAVIAVNQLEGADHLVLSASGSRPEASAPAPADGPRRSEHLLQALAPLASVDAATSLPDALHRIHTQLGHGSLHAAHPGWAIGLSGEILESKRDDVDTIRVTIERPIHPNRLVRFLNRRLETGELGYVARSSGMCRLASRSPRLAHWDHVGSMIAFEPIDHEAFDGELIGLDLNLIGIDLDEDGIRAGLAETALSDAEFLAGEVLWQHLADPLPEWEHSPDDVH</sequence>
<evidence type="ECO:0000313" key="2">
    <source>
        <dbReference type="EMBL" id="MCT2043084.1"/>
    </source>
</evidence>
<dbReference type="Pfam" id="PF07683">
    <property type="entry name" value="CobW_C"/>
    <property type="match status" value="1"/>
</dbReference>
<gene>
    <name evidence="2" type="ORF">M3D15_07030</name>
</gene>
<dbReference type="SMART" id="SM00833">
    <property type="entry name" value="CobW_C"/>
    <property type="match status" value="1"/>
</dbReference>
<dbReference type="RefSeq" id="WP_260104355.1">
    <property type="nucleotide sequence ID" value="NZ_JALXSQ010000025.1"/>
</dbReference>
<feature type="domain" description="CobW C-terminal" evidence="1">
    <location>
        <begin position="267"/>
        <end position="364"/>
    </location>
</feature>
<accession>A0ABT2HXN6</accession>
<dbReference type="InterPro" id="IPR051927">
    <property type="entry name" value="Zn_Chap_cDPG_Synth"/>
</dbReference>
<dbReference type="Proteomes" id="UP001525379">
    <property type="component" value="Unassembled WGS sequence"/>
</dbReference>
<reference evidence="2 3" key="1">
    <citation type="submission" date="2022-04" db="EMBL/GenBank/DDBJ databases">
        <title>Human microbiome associated bacterial genomes.</title>
        <authorList>
            <person name="Sandstrom S."/>
            <person name="Salamzade R."/>
            <person name="Kalan L.R."/>
        </authorList>
    </citation>
    <scope>NUCLEOTIDE SEQUENCE [LARGE SCALE GENOMIC DNA]</scope>
    <source>
        <strain evidence="3">p3-SID1799</strain>
    </source>
</reference>
<evidence type="ECO:0000259" key="1">
    <source>
        <dbReference type="SMART" id="SM00833"/>
    </source>
</evidence>
<dbReference type="PANTHER" id="PTHR43603">
    <property type="entry name" value="COBW DOMAIN-CONTAINING PROTEIN DDB_G0274527"/>
    <property type="match status" value="1"/>
</dbReference>
<dbReference type="EMBL" id="JALXSQ010000025">
    <property type="protein sequence ID" value="MCT2043084.1"/>
    <property type="molecule type" value="Genomic_DNA"/>
</dbReference>
<keyword evidence="3" id="KW-1185">Reference proteome</keyword>
<dbReference type="SUPFAM" id="SSF90002">
    <property type="entry name" value="Hypothetical protein YjiA, C-terminal domain"/>
    <property type="match status" value="1"/>
</dbReference>